<name>A0ABQ3UT21_9CHLR</name>
<keyword evidence="1" id="KW-0812">Transmembrane</keyword>
<keyword evidence="1" id="KW-1133">Transmembrane helix</keyword>
<keyword evidence="3" id="KW-1185">Reference proteome</keyword>
<organism evidence="2 3">
    <name type="scientific">Ktedonobacter robiniae</name>
    <dbReference type="NCBI Taxonomy" id="2778365"/>
    <lineage>
        <taxon>Bacteria</taxon>
        <taxon>Bacillati</taxon>
        <taxon>Chloroflexota</taxon>
        <taxon>Ktedonobacteria</taxon>
        <taxon>Ktedonobacterales</taxon>
        <taxon>Ktedonobacteraceae</taxon>
        <taxon>Ktedonobacter</taxon>
    </lineage>
</organism>
<feature type="transmembrane region" description="Helical" evidence="1">
    <location>
        <begin position="121"/>
        <end position="142"/>
    </location>
</feature>
<dbReference type="RefSeq" id="WP_201372507.1">
    <property type="nucleotide sequence ID" value="NZ_BNJG01000002.1"/>
</dbReference>
<comment type="caution">
    <text evidence="2">The sequence shown here is derived from an EMBL/GenBank/DDBJ whole genome shotgun (WGS) entry which is preliminary data.</text>
</comment>
<dbReference type="Pfam" id="PF19728">
    <property type="entry name" value="DUF6220"/>
    <property type="match status" value="1"/>
</dbReference>
<dbReference type="EMBL" id="BNJG01000002">
    <property type="protein sequence ID" value="GHO55884.1"/>
    <property type="molecule type" value="Genomic_DNA"/>
</dbReference>
<feature type="transmembrane region" description="Helical" evidence="1">
    <location>
        <begin position="60"/>
        <end position="83"/>
    </location>
</feature>
<gene>
    <name evidence="2" type="ORF">KSB_43590</name>
</gene>
<dbReference type="Proteomes" id="UP000654345">
    <property type="component" value="Unassembled WGS sequence"/>
</dbReference>
<reference evidence="2 3" key="1">
    <citation type="journal article" date="2021" name="Int. J. Syst. Evol. Microbiol.">
        <title>Reticulibacter mediterranei gen. nov., sp. nov., within the new family Reticulibacteraceae fam. nov., and Ktedonospora formicarum gen. nov., sp. nov., Ktedonobacter robiniae sp. nov., Dictyobacter formicarum sp. nov. and Dictyobacter arantiisoli sp. nov., belonging to the class Ktedonobacteria.</title>
        <authorList>
            <person name="Yabe S."/>
            <person name="Zheng Y."/>
            <person name="Wang C.M."/>
            <person name="Sakai Y."/>
            <person name="Abe K."/>
            <person name="Yokota A."/>
            <person name="Donadio S."/>
            <person name="Cavaletti L."/>
            <person name="Monciardini P."/>
        </authorList>
    </citation>
    <scope>NUCLEOTIDE SEQUENCE [LARGE SCALE GENOMIC DNA]</scope>
    <source>
        <strain evidence="2 3">SOSP1-30</strain>
    </source>
</reference>
<evidence type="ECO:0000256" key="1">
    <source>
        <dbReference type="SAM" id="Phobius"/>
    </source>
</evidence>
<proteinExistence type="predicted"/>
<evidence type="ECO:0000313" key="2">
    <source>
        <dbReference type="EMBL" id="GHO55884.1"/>
    </source>
</evidence>
<feature type="transmembrane region" description="Helical" evidence="1">
    <location>
        <begin position="26"/>
        <end position="48"/>
    </location>
</feature>
<accession>A0ABQ3UT21</accession>
<dbReference type="InterPro" id="IPR046192">
    <property type="entry name" value="DUF6220"/>
</dbReference>
<protein>
    <recommendedName>
        <fullName evidence="4">Cytochrome b561 domain-containing protein</fullName>
    </recommendedName>
</protein>
<evidence type="ECO:0008006" key="4">
    <source>
        <dbReference type="Google" id="ProtNLM"/>
    </source>
</evidence>
<sequence length="154" mass="17293">MIEESKRNPTDTVHPIKRVYGIVTRVFQVIYIIVTWLFALCVLIQAYFAGLGIFDNGGWLGVHSGLGWMLAMFSIFMLILLPLGRFPRKVVLLHLLLVVDVIFQVGLVSFLYAFHAPALTALHPVNALLLFIISALLGYSAFSWTRSTRQSRGD</sequence>
<keyword evidence="1" id="KW-0472">Membrane</keyword>
<feature type="transmembrane region" description="Helical" evidence="1">
    <location>
        <begin position="90"/>
        <end position="115"/>
    </location>
</feature>
<evidence type="ECO:0000313" key="3">
    <source>
        <dbReference type="Proteomes" id="UP000654345"/>
    </source>
</evidence>